<evidence type="ECO:0000313" key="3">
    <source>
        <dbReference type="EMBL" id="TNN05316.1"/>
    </source>
</evidence>
<dbReference type="AlphaFoldDB" id="A0A4Z2CM76"/>
<evidence type="ECO:0008006" key="5">
    <source>
        <dbReference type="Google" id="ProtNLM"/>
    </source>
</evidence>
<keyword evidence="2" id="KW-0472">Membrane</keyword>
<evidence type="ECO:0000256" key="2">
    <source>
        <dbReference type="SAM" id="Phobius"/>
    </source>
</evidence>
<keyword evidence="4" id="KW-1185">Reference proteome</keyword>
<protein>
    <recommendedName>
        <fullName evidence="5">Vezatin</fullName>
    </recommendedName>
</protein>
<dbReference type="EMBL" id="SKCS01000548">
    <property type="protein sequence ID" value="TNN05316.1"/>
    <property type="molecule type" value="Genomic_DNA"/>
</dbReference>
<organism evidence="3 4">
    <name type="scientific">Schistosoma japonicum</name>
    <name type="common">Blood fluke</name>
    <dbReference type="NCBI Taxonomy" id="6182"/>
    <lineage>
        <taxon>Eukaryota</taxon>
        <taxon>Metazoa</taxon>
        <taxon>Spiralia</taxon>
        <taxon>Lophotrochozoa</taxon>
        <taxon>Platyhelminthes</taxon>
        <taxon>Trematoda</taxon>
        <taxon>Digenea</taxon>
        <taxon>Strigeidida</taxon>
        <taxon>Schistosomatoidea</taxon>
        <taxon>Schistosomatidae</taxon>
        <taxon>Schistosoma</taxon>
    </lineage>
</organism>
<feature type="transmembrane region" description="Helical" evidence="2">
    <location>
        <begin position="111"/>
        <end position="130"/>
    </location>
</feature>
<comment type="caution">
    <text evidence="3">The sequence shown here is derived from an EMBL/GenBank/DDBJ whole genome shotgun (WGS) entry which is preliminary data.</text>
</comment>
<keyword evidence="2" id="KW-1133">Transmembrane helix</keyword>
<dbReference type="OrthoDB" id="6286864at2759"/>
<evidence type="ECO:0000313" key="4">
    <source>
        <dbReference type="Proteomes" id="UP000311919"/>
    </source>
</evidence>
<sequence length="699" mass="80805">MEEGDIYLPKNHPLQQYLQEIDISDIVSYEVSKKSITLPVATFYQFLSYLKWMNPFRFLFNFGFDFPFTRKLLLQNIKLIRYNDLITVENKPVIEYIYSTGIKYQIDPTQFRWFSVIFLILCGLGLNYFTYLTITLLLVILSLLVPDILLLTASKHYLTDTLKQMQKFTQGSHLIVLFLQDLNTRRYFGPKIVDKSAFKMFPLIYHQAYNFMQTYLKGLINFSVKLGELIDKDSLNIPLEVSTLELFQLKRDLEDKPNDPNIENLKMFYELFKVLISDILVKLSITFCKRRWSTFHSLQLTLSIWKWECFLTGIKDEFSKLSELHSMILSGKLTNSNHNTVNNHVSKHNETTVLRKPEARITRELLLHLLVAVEHANNLKSYVEQNCNISFISNEIFSKLVNLVHCQLNASMIFLNELDTIQATNKVDLPKGDLETTNVDFSYYRDGISPSKHVLPAEDPIVEDDVLDDIAIGSSSSHESEADYENDDNMDPLKNPSTSIHVSVLKELKNVISHRRIIMHEREECALRRRLQIDCPNYEKPSLSIDNKINLSSEIELQSQFSLSTSRGTNQNNIVSMNEKLFNFFPTSYHSTSEVYKQYRSTHRNLKSKVLKRNAIFHYLSSINHKNEKSANYENPVALNNDSLSTKLSDNQFLQQSSLASALMNQRKLLGLAEEDCFTGIGSGETYVEISQVNNSHIS</sequence>
<feature type="region of interest" description="Disordered" evidence="1">
    <location>
        <begin position="475"/>
        <end position="495"/>
    </location>
</feature>
<proteinExistence type="predicted"/>
<keyword evidence="2" id="KW-0812">Transmembrane</keyword>
<gene>
    <name evidence="3" type="ORF">EWB00_009339</name>
</gene>
<accession>A0A4Z2CM76</accession>
<evidence type="ECO:0000256" key="1">
    <source>
        <dbReference type="SAM" id="MobiDB-lite"/>
    </source>
</evidence>
<reference evidence="3 4" key="1">
    <citation type="submission" date="2019-03" db="EMBL/GenBank/DDBJ databases">
        <title>An improved genome assembly of the fluke Schistosoma japonicum.</title>
        <authorList>
            <person name="Hu W."/>
            <person name="Luo F."/>
            <person name="Yin M."/>
            <person name="Mo X."/>
            <person name="Sun C."/>
            <person name="Wu Q."/>
            <person name="Zhu B."/>
            <person name="Xiang M."/>
            <person name="Wang J."/>
            <person name="Wang Y."/>
            <person name="Zhang T."/>
            <person name="Xu B."/>
            <person name="Zheng H."/>
            <person name="Feng Z."/>
        </authorList>
    </citation>
    <scope>NUCLEOTIDE SEQUENCE [LARGE SCALE GENOMIC DNA]</scope>
    <source>
        <strain evidence="3">HuSjv2</strain>
        <tissue evidence="3">Worms</tissue>
    </source>
</reference>
<dbReference type="Proteomes" id="UP000311919">
    <property type="component" value="Unassembled WGS sequence"/>
</dbReference>
<name>A0A4Z2CM76_SCHJA</name>